<dbReference type="GO" id="GO:0005886">
    <property type="term" value="C:plasma membrane"/>
    <property type="evidence" value="ECO:0007669"/>
    <property type="project" value="TreeGrafter"/>
</dbReference>
<protein>
    <submittedName>
        <fullName evidence="3">Wax ester synthase/diacylglycerol acyltransferase</fullName>
    </submittedName>
</protein>
<dbReference type="Proteomes" id="UP000693970">
    <property type="component" value="Unassembled WGS sequence"/>
</dbReference>
<accession>A0A9K3KVQ7</accession>
<dbReference type="Pfam" id="PF06974">
    <property type="entry name" value="WS_DGAT_C"/>
    <property type="match status" value="1"/>
</dbReference>
<gene>
    <name evidence="3" type="ORF">IV203_009736</name>
</gene>
<dbReference type="GO" id="GO:0008374">
    <property type="term" value="F:O-acyltransferase activity"/>
    <property type="evidence" value="ECO:0007669"/>
    <property type="project" value="InterPro"/>
</dbReference>
<sequence>MTLFASRNLFLGARKSALAAVGACAASAGFWMATSSAPKSTTSSCESTTNTSQIPRSLPKISKLPEFQMQTGIIRRMTNVGRFSLLSETQSNPSIPVIVLAMTGKPFKPQDFVKLYRSRQVAEKHPRFSAHLDARRNNFVFPSQSQDPLSASSIFSLPHVQQVLYPIIPRTELKDRINDAIKDPLDLDIRLWEARTATGGAIGQSGAIPNERIEFIEQQNNQADVESLLFFRAHHCMADGVSLGALFGDLMDEGDEIQERILLEIAKFKSRRKKTSFWKKILYFFHYWLWGSVQAIGYQLYLYLVSWTPNRRNPWYILQRAYLERKGLKPEEGIYEPRSLSWMQITSVDEAKQVAEFYSKQTKSRVTINDVFCSCVSAAIVKLLRYHRTVNPWLKDNLELPYMNLVIPVHIYGGILLPGQSMGNKIGAMVSRVPCESGIQNSESPSEVAHQRLQRISEILTKRKQTPAAFLAYITASMMGFWTSSGSGVHSLADEEDISRSPTSSWTSWLFEKAHANASVVVTNVRGPDQMMHLDGRTVQTTLGFLPLPPGIPLGVVVSSYNQQISLTVTAEPWAVPDADQFLLWAREEFQILKAQMDDPIDTTQ</sequence>
<evidence type="ECO:0000313" key="3">
    <source>
        <dbReference type="EMBL" id="KAG7350376.1"/>
    </source>
</evidence>
<comment type="caution">
    <text evidence="3">The sequence shown here is derived from an EMBL/GenBank/DDBJ whole genome shotgun (WGS) entry which is preliminary data.</text>
</comment>
<dbReference type="InterPro" id="IPR009721">
    <property type="entry name" value="O-acyltransferase_WSD1_C"/>
</dbReference>
<feature type="compositionally biased region" description="Low complexity" evidence="1">
    <location>
        <begin position="36"/>
        <end position="52"/>
    </location>
</feature>
<reference evidence="3" key="2">
    <citation type="submission" date="2021-04" db="EMBL/GenBank/DDBJ databases">
        <authorList>
            <person name="Podell S."/>
        </authorList>
    </citation>
    <scope>NUCLEOTIDE SEQUENCE</scope>
    <source>
        <strain evidence="3">Hildebrandi</strain>
    </source>
</reference>
<keyword evidence="4" id="KW-1185">Reference proteome</keyword>
<proteinExistence type="predicted"/>
<feature type="domain" description="O-acyltransferase WSD1 C-terminal" evidence="2">
    <location>
        <begin position="423"/>
        <end position="594"/>
    </location>
</feature>
<dbReference type="AlphaFoldDB" id="A0A9K3KVQ7"/>
<dbReference type="EMBL" id="JAGRRH010000018">
    <property type="protein sequence ID" value="KAG7350376.1"/>
    <property type="molecule type" value="Genomic_DNA"/>
</dbReference>
<reference evidence="3" key="1">
    <citation type="journal article" date="2021" name="Sci. Rep.">
        <title>Diploid genomic architecture of Nitzschia inconspicua, an elite biomass production diatom.</title>
        <authorList>
            <person name="Oliver A."/>
            <person name="Podell S."/>
            <person name="Pinowska A."/>
            <person name="Traller J.C."/>
            <person name="Smith S.R."/>
            <person name="McClure R."/>
            <person name="Beliaev A."/>
            <person name="Bohutskyi P."/>
            <person name="Hill E.A."/>
            <person name="Rabines A."/>
            <person name="Zheng H."/>
            <person name="Allen L.Z."/>
            <person name="Kuo A."/>
            <person name="Grigoriev I.V."/>
            <person name="Allen A.E."/>
            <person name="Hazlebeck D."/>
            <person name="Allen E.E."/>
        </authorList>
    </citation>
    <scope>NUCLEOTIDE SEQUENCE</scope>
    <source>
        <strain evidence="3">Hildebrandi</strain>
    </source>
</reference>
<feature type="region of interest" description="Disordered" evidence="1">
    <location>
        <begin position="36"/>
        <end position="56"/>
    </location>
</feature>
<dbReference type="GO" id="GO:0019432">
    <property type="term" value="P:triglyceride biosynthetic process"/>
    <property type="evidence" value="ECO:0007669"/>
    <property type="project" value="TreeGrafter"/>
</dbReference>
<dbReference type="InterPro" id="IPR045034">
    <property type="entry name" value="O-acyltransferase_WSD1-like"/>
</dbReference>
<dbReference type="PANTHER" id="PTHR31650">
    <property type="entry name" value="O-ACYLTRANSFERASE (WSD1-LIKE) FAMILY PROTEIN"/>
    <property type="match status" value="1"/>
</dbReference>
<evidence type="ECO:0000259" key="2">
    <source>
        <dbReference type="Pfam" id="PF06974"/>
    </source>
</evidence>
<dbReference type="PANTHER" id="PTHR31650:SF1">
    <property type="entry name" value="WAX ESTER SYNTHASE_DIACYLGLYCEROL ACYLTRANSFERASE 4-RELATED"/>
    <property type="match status" value="1"/>
</dbReference>
<keyword evidence="3" id="KW-0808">Transferase</keyword>
<name>A0A9K3KVQ7_9STRA</name>
<organism evidence="3 4">
    <name type="scientific">Nitzschia inconspicua</name>
    <dbReference type="NCBI Taxonomy" id="303405"/>
    <lineage>
        <taxon>Eukaryota</taxon>
        <taxon>Sar</taxon>
        <taxon>Stramenopiles</taxon>
        <taxon>Ochrophyta</taxon>
        <taxon>Bacillariophyta</taxon>
        <taxon>Bacillariophyceae</taxon>
        <taxon>Bacillariophycidae</taxon>
        <taxon>Bacillariales</taxon>
        <taxon>Bacillariaceae</taxon>
        <taxon>Nitzschia</taxon>
    </lineage>
</organism>
<keyword evidence="3" id="KW-0012">Acyltransferase</keyword>
<evidence type="ECO:0000313" key="4">
    <source>
        <dbReference type="Proteomes" id="UP000693970"/>
    </source>
</evidence>
<evidence type="ECO:0000256" key="1">
    <source>
        <dbReference type="SAM" id="MobiDB-lite"/>
    </source>
</evidence>
<dbReference type="OrthoDB" id="619536at2759"/>